<dbReference type="Proteomes" id="UP000029725">
    <property type="component" value="Unassembled WGS sequence"/>
</dbReference>
<dbReference type="SUPFAM" id="SSF82153">
    <property type="entry name" value="FAS1 domain"/>
    <property type="match status" value="1"/>
</dbReference>
<dbReference type="InterPro" id="IPR000782">
    <property type="entry name" value="FAS1_domain"/>
</dbReference>
<keyword evidence="2" id="KW-0812">Transmembrane</keyword>
<dbReference type="OrthoDB" id="286301at2759"/>
<feature type="transmembrane region" description="Helical" evidence="2">
    <location>
        <begin position="408"/>
        <end position="428"/>
    </location>
</feature>
<organism evidence="5 6">
    <name type="scientific">Mitosporidium daphniae</name>
    <dbReference type="NCBI Taxonomy" id="1485682"/>
    <lineage>
        <taxon>Eukaryota</taxon>
        <taxon>Fungi</taxon>
        <taxon>Fungi incertae sedis</taxon>
        <taxon>Microsporidia</taxon>
        <taxon>Mitosporidium</taxon>
    </lineage>
</organism>
<dbReference type="PANTHER" id="PTHR10900:SF77">
    <property type="entry name" value="FI19380P1"/>
    <property type="match status" value="1"/>
</dbReference>
<dbReference type="HOGENOM" id="CLU_639483_0_0_1"/>
<dbReference type="AlphaFoldDB" id="A0A098VNV5"/>
<feature type="chain" id="PRO_5001941891" description="FAS1 domain-containing protein" evidence="3">
    <location>
        <begin position="24"/>
        <end position="429"/>
    </location>
</feature>
<name>A0A098VNV5_9MICR</name>
<feature type="compositionally biased region" description="Basic and acidic residues" evidence="1">
    <location>
        <begin position="376"/>
        <end position="389"/>
    </location>
</feature>
<feature type="domain" description="FAS1" evidence="4">
    <location>
        <begin position="228"/>
        <end position="366"/>
    </location>
</feature>
<evidence type="ECO:0000313" key="5">
    <source>
        <dbReference type="EMBL" id="KGG50469.1"/>
    </source>
</evidence>
<evidence type="ECO:0000256" key="3">
    <source>
        <dbReference type="SAM" id="SignalP"/>
    </source>
</evidence>
<keyword evidence="2" id="KW-1133">Transmembrane helix</keyword>
<keyword evidence="2" id="KW-0472">Membrane</keyword>
<evidence type="ECO:0000259" key="4">
    <source>
        <dbReference type="PROSITE" id="PS50213"/>
    </source>
</evidence>
<evidence type="ECO:0000256" key="2">
    <source>
        <dbReference type="SAM" id="Phobius"/>
    </source>
</evidence>
<dbReference type="PROSITE" id="PS51257">
    <property type="entry name" value="PROKAR_LIPOPROTEIN"/>
    <property type="match status" value="1"/>
</dbReference>
<reference evidence="5 6" key="1">
    <citation type="submission" date="2014-04" db="EMBL/GenBank/DDBJ databases">
        <title>A new species of microsporidia sheds light on the evolution of extreme parasitism.</title>
        <authorList>
            <person name="Haag K.L."/>
            <person name="James T.Y."/>
            <person name="Larsson R."/>
            <person name="Schaer T.M."/>
            <person name="Refardt D."/>
            <person name="Pombert J.-F."/>
            <person name="Ebert D."/>
        </authorList>
    </citation>
    <scope>NUCLEOTIDE SEQUENCE [LARGE SCALE GENOMIC DNA]</scope>
    <source>
        <strain evidence="5 6">UGP3</strain>
        <tissue evidence="5">Spores</tissue>
    </source>
</reference>
<protein>
    <recommendedName>
        <fullName evidence="4">FAS1 domain-containing protein</fullName>
    </recommendedName>
</protein>
<keyword evidence="6" id="KW-1185">Reference proteome</keyword>
<dbReference type="RefSeq" id="XP_013236896.1">
    <property type="nucleotide sequence ID" value="XM_013381442.1"/>
</dbReference>
<dbReference type="InterPro" id="IPR036378">
    <property type="entry name" value="FAS1_dom_sf"/>
</dbReference>
<accession>A0A098VNV5</accession>
<dbReference type="PROSITE" id="PS50213">
    <property type="entry name" value="FAS1"/>
    <property type="match status" value="1"/>
</dbReference>
<evidence type="ECO:0000256" key="1">
    <source>
        <dbReference type="SAM" id="MobiDB-lite"/>
    </source>
</evidence>
<dbReference type="Gene3D" id="2.30.180.10">
    <property type="entry name" value="FAS1 domain"/>
    <property type="match status" value="1"/>
</dbReference>
<evidence type="ECO:0000313" key="6">
    <source>
        <dbReference type="Proteomes" id="UP000029725"/>
    </source>
</evidence>
<dbReference type="PANTHER" id="PTHR10900">
    <property type="entry name" value="PERIOSTIN-RELATED"/>
    <property type="match status" value="1"/>
</dbReference>
<gene>
    <name evidence="5" type="ORF">DI09_6p530</name>
</gene>
<dbReference type="GeneID" id="25260686"/>
<dbReference type="InterPro" id="IPR050904">
    <property type="entry name" value="Adhesion/Biosynth-related"/>
</dbReference>
<sequence>MKGIRAPLLFIICLIFLYACISGVTSSAESSPTVLEMLERLANEEGGGQYTTFSNILLQIPKLRNLLSGVEHFENANSFGEDLEKDESKKFQMILFMPTNVAVANRGQLESSIFKNAILYHIVSSKVSRKMLDSAAETGSPIILETALSAANSGSGTSFSVRLPLGVPQRLILNSPRSIPSELSEIIRLKPEHWSVQYGLLPEATILSSTGWECSNGLILPIDVFLLPPIDFVVTMASLHVNAFVQLLSSAGIGSDLPPGALIGKPGVTLFLPTQEALMEKIGLLQELDRKELHDLLKRHIIIGDDSLPVYLDGKIYDVRSSSGERLFIEPSMFPSSEAGIVNGQRILYGNVLLSNGVAHIIDGVIPETTPFLEKYPQEKNGKGQDPDKGVTSQTSDFTDSQGNALPAVWTGSSAFLFAAALLAVMFIM</sequence>
<dbReference type="EMBL" id="JMKJ01000579">
    <property type="protein sequence ID" value="KGG50469.1"/>
    <property type="molecule type" value="Genomic_DNA"/>
</dbReference>
<dbReference type="VEuPathDB" id="MicrosporidiaDB:DI09_6p530"/>
<comment type="caution">
    <text evidence="5">The sequence shown here is derived from an EMBL/GenBank/DDBJ whole genome shotgun (WGS) entry which is preliminary data.</text>
</comment>
<feature type="signal peptide" evidence="3">
    <location>
        <begin position="1"/>
        <end position="23"/>
    </location>
</feature>
<feature type="region of interest" description="Disordered" evidence="1">
    <location>
        <begin position="375"/>
        <end position="399"/>
    </location>
</feature>
<keyword evidence="3" id="KW-0732">Signal</keyword>
<dbReference type="Pfam" id="PF02469">
    <property type="entry name" value="Fasciclin"/>
    <property type="match status" value="1"/>
</dbReference>
<dbReference type="GO" id="GO:0005615">
    <property type="term" value="C:extracellular space"/>
    <property type="evidence" value="ECO:0007669"/>
    <property type="project" value="TreeGrafter"/>
</dbReference>
<proteinExistence type="predicted"/>